<dbReference type="InterPro" id="IPR009976">
    <property type="entry name" value="Sec10-like"/>
</dbReference>
<dbReference type="GO" id="GO:0000145">
    <property type="term" value="C:exocyst"/>
    <property type="evidence" value="ECO:0007669"/>
    <property type="project" value="TreeGrafter"/>
</dbReference>
<reference evidence="2 3" key="1">
    <citation type="journal article" date="2016" name="Proc. Natl. Acad. Sci. U.S.A.">
        <title>Comparative genomics of biotechnologically important yeasts.</title>
        <authorList>
            <person name="Riley R."/>
            <person name="Haridas S."/>
            <person name="Wolfe K.H."/>
            <person name="Lopes M.R."/>
            <person name="Hittinger C.T."/>
            <person name="Goeker M."/>
            <person name="Salamov A.A."/>
            <person name="Wisecaver J.H."/>
            <person name="Long T.M."/>
            <person name="Calvey C.H."/>
            <person name="Aerts A.L."/>
            <person name="Barry K.W."/>
            <person name="Choi C."/>
            <person name="Clum A."/>
            <person name="Coughlan A.Y."/>
            <person name="Deshpande S."/>
            <person name="Douglass A.P."/>
            <person name="Hanson S.J."/>
            <person name="Klenk H.-P."/>
            <person name="LaButti K.M."/>
            <person name="Lapidus A."/>
            <person name="Lindquist E.A."/>
            <person name="Lipzen A.M."/>
            <person name="Meier-Kolthoff J.P."/>
            <person name="Ohm R.A."/>
            <person name="Otillar R.P."/>
            <person name="Pangilinan J.L."/>
            <person name="Peng Y."/>
            <person name="Rokas A."/>
            <person name="Rosa C.A."/>
            <person name="Scheuner C."/>
            <person name="Sibirny A.A."/>
            <person name="Slot J.C."/>
            <person name="Stielow J.B."/>
            <person name="Sun H."/>
            <person name="Kurtzman C.P."/>
            <person name="Blackwell M."/>
            <person name="Grigoriev I.V."/>
            <person name="Jeffries T.W."/>
        </authorList>
    </citation>
    <scope>NUCLEOTIDE SEQUENCE [LARGE SCALE GENOMIC DNA]</scope>
    <source>
        <strain evidence="2 3">NRRL Y-11557</strain>
    </source>
</reference>
<dbReference type="InterPro" id="IPR048627">
    <property type="entry name" value="Sec10_HB"/>
</dbReference>
<dbReference type="OrthoDB" id="125856at2759"/>
<dbReference type="GO" id="GO:0006887">
    <property type="term" value="P:exocytosis"/>
    <property type="evidence" value="ECO:0007669"/>
    <property type="project" value="TreeGrafter"/>
</dbReference>
<accession>A0A1E3PY15</accession>
<name>A0A1E3PY15_LIPST</name>
<keyword evidence="3" id="KW-1185">Reference proteome</keyword>
<sequence>MASPYATAEYSHSTPTAVKKLSGADQYNNSASSIYINTSYSSSSTYANGVGTAPSTYGSSDSAHDGDQDLNIENANMFVRWLSESVGRVSQLSSQIEIPQYAKELLLVMIDGLGKQYVEVALDHAMDRLQDKQSESTAEYLDHTIRVTNDIIQLISNTANKLLMELAADSTTVRRDMSQTLMDYVAHIEEKVKILEDSGVQQQTVRKRWEKITRW</sequence>
<organism evidence="2 3">
    <name type="scientific">Lipomyces starkeyi NRRL Y-11557</name>
    <dbReference type="NCBI Taxonomy" id="675824"/>
    <lineage>
        <taxon>Eukaryota</taxon>
        <taxon>Fungi</taxon>
        <taxon>Dikarya</taxon>
        <taxon>Ascomycota</taxon>
        <taxon>Saccharomycotina</taxon>
        <taxon>Lipomycetes</taxon>
        <taxon>Lipomycetales</taxon>
        <taxon>Lipomycetaceae</taxon>
        <taxon>Lipomyces</taxon>
    </lineage>
</organism>
<dbReference type="Pfam" id="PF07393">
    <property type="entry name" value="Sec10_HB"/>
    <property type="match status" value="1"/>
</dbReference>
<dbReference type="AlphaFoldDB" id="A0A1E3PY15"/>
<evidence type="ECO:0000313" key="3">
    <source>
        <dbReference type="Proteomes" id="UP000094385"/>
    </source>
</evidence>
<evidence type="ECO:0000259" key="1">
    <source>
        <dbReference type="Pfam" id="PF07393"/>
    </source>
</evidence>
<proteinExistence type="predicted"/>
<evidence type="ECO:0000313" key="2">
    <source>
        <dbReference type="EMBL" id="ODQ70339.1"/>
    </source>
</evidence>
<dbReference type="STRING" id="675824.A0A1E3PY15"/>
<dbReference type="EMBL" id="KV454300">
    <property type="protein sequence ID" value="ODQ70339.1"/>
    <property type="molecule type" value="Genomic_DNA"/>
</dbReference>
<feature type="domain" description="Exocyst complex component Sec10-like alpha-helical bundle" evidence="1">
    <location>
        <begin position="14"/>
        <end position="201"/>
    </location>
</feature>
<dbReference type="Proteomes" id="UP000094385">
    <property type="component" value="Unassembled WGS sequence"/>
</dbReference>
<protein>
    <recommendedName>
        <fullName evidence="1">Exocyst complex component Sec10-like alpha-helical bundle domain-containing protein</fullName>
    </recommendedName>
</protein>
<dbReference type="GO" id="GO:0006893">
    <property type="term" value="P:Golgi to plasma membrane transport"/>
    <property type="evidence" value="ECO:0007669"/>
    <property type="project" value="TreeGrafter"/>
</dbReference>
<dbReference type="PANTHER" id="PTHR12100:SF0">
    <property type="entry name" value="EXOCYST COMPLEX COMPONENT 5"/>
    <property type="match status" value="1"/>
</dbReference>
<gene>
    <name evidence="2" type="ORF">LIPSTDRAFT_74611</name>
</gene>
<dbReference type="PANTHER" id="PTHR12100">
    <property type="entry name" value="SEC10"/>
    <property type="match status" value="1"/>
</dbReference>